<proteinExistence type="predicted"/>
<sequence>MRPYLFLFFVFFQSCFLYAQESMTSNSDSLKEFRKIALAERRSYNKKRCSEDSIRAVRDSEIQHKYYINIAAPSGDKFLPAEELKMILQKHNIIWGGEWMGSDIGGYSGECYYSLMTELTEKKLGKDFIDELVKKSVALYVQKHPGKIFDYDEHSEWTYKKGSLSYTDDNDQLNKDFFSHFIYPEGYENYNSSVQKYRSSTLVTLILDTKGIVLKNQFSHHIFHDHNLKYIPYFEKEIKKFIKYTKFEPVKYGGYPVKGEISFSIYYK</sequence>
<feature type="chain" id="PRO_5011731496" description="TonB C-terminal domain-containing protein" evidence="1">
    <location>
        <begin position="20"/>
        <end position="268"/>
    </location>
</feature>
<evidence type="ECO:0008006" key="4">
    <source>
        <dbReference type="Google" id="ProtNLM"/>
    </source>
</evidence>
<name>A0A1H6HF96_CHRCI</name>
<protein>
    <recommendedName>
        <fullName evidence="4">TonB C-terminal domain-containing protein</fullName>
    </recommendedName>
</protein>
<dbReference type="AlphaFoldDB" id="A0A1H6HF96"/>
<evidence type="ECO:0000256" key="1">
    <source>
        <dbReference type="SAM" id="SignalP"/>
    </source>
</evidence>
<accession>A0A1H6HF96</accession>
<evidence type="ECO:0000313" key="2">
    <source>
        <dbReference type="EMBL" id="SEH34489.1"/>
    </source>
</evidence>
<dbReference type="STRING" id="680127.SAMN05421593_2567"/>
<dbReference type="EMBL" id="FNWQ01000003">
    <property type="protein sequence ID" value="SEH34489.1"/>
    <property type="molecule type" value="Genomic_DNA"/>
</dbReference>
<dbReference type="Proteomes" id="UP000198561">
    <property type="component" value="Unassembled WGS sequence"/>
</dbReference>
<reference evidence="2 3" key="1">
    <citation type="submission" date="2016-10" db="EMBL/GenBank/DDBJ databases">
        <authorList>
            <person name="de Groot N.N."/>
        </authorList>
    </citation>
    <scope>NUCLEOTIDE SEQUENCE [LARGE SCALE GENOMIC DNA]</scope>
    <source>
        <strain evidence="2 3">DSM 23031</strain>
    </source>
</reference>
<keyword evidence="1" id="KW-0732">Signal</keyword>
<feature type="signal peptide" evidence="1">
    <location>
        <begin position="1"/>
        <end position="19"/>
    </location>
</feature>
<gene>
    <name evidence="2" type="ORF">SAMN05421593_2567</name>
</gene>
<organism evidence="2 3">
    <name type="scientific">Chryseobacterium culicis</name>
    <dbReference type="NCBI Taxonomy" id="680127"/>
    <lineage>
        <taxon>Bacteria</taxon>
        <taxon>Pseudomonadati</taxon>
        <taxon>Bacteroidota</taxon>
        <taxon>Flavobacteriia</taxon>
        <taxon>Flavobacteriales</taxon>
        <taxon>Weeksellaceae</taxon>
        <taxon>Chryseobacterium group</taxon>
        <taxon>Chryseobacterium</taxon>
    </lineage>
</organism>
<evidence type="ECO:0000313" key="3">
    <source>
        <dbReference type="Proteomes" id="UP000198561"/>
    </source>
</evidence>
<dbReference type="PROSITE" id="PS51257">
    <property type="entry name" value="PROKAR_LIPOPROTEIN"/>
    <property type="match status" value="1"/>
</dbReference>